<dbReference type="Proteomes" id="UP000033035">
    <property type="component" value="Unassembled WGS sequence"/>
</dbReference>
<comment type="cofactor">
    <cofactor evidence="1">
        <name>Mg(2+)</name>
        <dbReference type="ChEBI" id="CHEBI:18420"/>
    </cofactor>
</comment>
<dbReference type="EMBL" id="AQHW01000002">
    <property type="protein sequence ID" value="KKB60507.1"/>
    <property type="molecule type" value="Genomic_DNA"/>
</dbReference>
<dbReference type="PATRIC" id="fig|1203610.3.peg.407"/>
<keyword evidence="4" id="KW-0548">Nucleotidyltransferase</keyword>
<dbReference type="InterPro" id="IPR043519">
    <property type="entry name" value="NT_sf"/>
</dbReference>
<proteinExistence type="inferred from homology"/>
<protein>
    <recommendedName>
        <fullName evidence="10">Polymerase nucleotidyl transferase domain-containing protein</fullName>
    </recommendedName>
</protein>
<dbReference type="Gene3D" id="3.30.460.10">
    <property type="entry name" value="Beta Polymerase, domain 2"/>
    <property type="match status" value="1"/>
</dbReference>
<keyword evidence="7" id="KW-0067">ATP-binding</keyword>
<evidence type="ECO:0000256" key="4">
    <source>
        <dbReference type="ARBA" id="ARBA00022695"/>
    </source>
</evidence>
<name>A0A0F5JT03_9BACT</name>
<evidence type="ECO:0000256" key="1">
    <source>
        <dbReference type="ARBA" id="ARBA00001946"/>
    </source>
</evidence>
<evidence type="ECO:0000256" key="9">
    <source>
        <dbReference type="ARBA" id="ARBA00038276"/>
    </source>
</evidence>
<evidence type="ECO:0000256" key="5">
    <source>
        <dbReference type="ARBA" id="ARBA00022723"/>
    </source>
</evidence>
<dbReference type="GO" id="GO:0005524">
    <property type="term" value="F:ATP binding"/>
    <property type="evidence" value="ECO:0007669"/>
    <property type="project" value="UniProtKB-KW"/>
</dbReference>
<gene>
    <name evidence="11" type="ORF">HMPREF1536_00388</name>
</gene>
<dbReference type="AlphaFoldDB" id="A0A0F5JT03"/>
<dbReference type="PANTHER" id="PTHR33571">
    <property type="entry name" value="SSL8005 PROTEIN"/>
    <property type="match status" value="1"/>
</dbReference>
<dbReference type="PANTHER" id="PTHR33571:SF14">
    <property type="entry name" value="PROTEIN ADENYLYLTRANSFERASE MJ0435-RELATED"/>
    <property type="match status" value="1"/>
</dbReference>
<keyword evidence="8" id="KW-0460">Magnesium</keyword>
<evidence type="ECO:0000313" key="11">
    <source>
        <dbReference type="EMBL" id="KKB60507.1"/>
    </source>
</evidence>
<dbReference type="InterPro" id="IPR002934">
    <property type="entry name" value="Polymerase_NTP_transf_dom"/>
</dbReference>
<dbReference type="CDD" id="cd05403">
    <property type="entry name" value="NT_KNTase_like"/>
    <property type="match status" value="1"/>
</dbReference>
<accession>A0A0F5JT03</accession>
<comment type="similarity">
    <text evidence="9">Belongs to the MntA antitoxin family.</text>
</comment>
<dbReference type="GO" id="GO:0046872">
    <property type="term" value="F:metal ion binding"/>
    <property type="evidence" value="ECO:0007669"/>
    <property type="project" value="UniProtKB-KW"/>
</dbReference>
<dbReference type="RefSeq" id="WP_028730450.1">
    <property type="nucleotide sequence ID" value="NZ_KE386766.1"/>
</dbReference>
<sequence>METTQEILNKLRDYKAAFAEKYGIERLGLFGSCARGEQDDRSDIDVVIKMKTPSYFTRFDIREELEKLFRRKVDLITLHENQFPAFRQNVERDAIYV</sequence>
<evidence type="ECO:0000259" key="10">
    <source>
        <dbReference type="Pfam" id="PF01909"/>
    </source>
</evidence>
<comment type="caution">
    <text evidence="11">The sequence shown here is derived from an EMBL/GenBank/DDBJ whole genome shotgun (WGS) entry which is preliminary data.</text>
</comment>
<evidence type="ECO:0000256" key="2">
    <source>
        <dbReference type="ARBA" id="ARBA00022649"/>
    </source>
</evidence>
<dbReference type="Pfam" id="PF01909">
    <property type="entry name" value="NTP_transf_2"/>
    <property type="match status" value="1"/>
</dbReference>
<feature type="domain" description="Polymerase nucleotidyl transferase" evidence="10">
    <location>
        <begin position="12"/>
        <end position="97"/>
    </location>
</feature>
<evidence type="ECO:0000256" key="7">
    <source>
        <dbReference type="ARBA" id="ARBA00022840"/>
    </source>
</evidence>
<keyword evidence="3" id="KW-0808">Transferase</keyword>
<keyword evidence="2" id="KW-1277">Toxin-antitoxin system</keyword>
<dbReference type="HOGENOM" id="CLU_130257_10_3_10"/>
<evidence type="ECO:0000256" key="3">
    <source>
        <dbReference type="ARBA" id="ARBA00022679"/>
    </source>
</evidence>
<reference evidence="11 12" key="1">
    <citation type="submission" date="2013-04" db="EMBL/GenBank/DDBJ databases">
        <title>The Genome Sequence of Parabacteroides gordonii DSM 23371.</title>
        <authorList>
            <consortium name="The Broad Institute Genomics Platform"/>
            <person name="Earl A."/>
            <person name="Ward D."/>
            <person name="Feldgarden M."/>
            <person name="Gevers D."/>
            <person name="Martens E."/>
            <person name="Sakamoto M."/>
            <person name="Benno Y."/>
            <person name="Suzuki N."/>
            <person name="Matsunaga N."/>
            <person name="Koshihara K."/>
            <person name="Seki M."/>
            <person name="Komiya H."/>
            <person name="Walker B."/>
            <person name="Young S."/>
            <person name="Zeng Q."/>
            <person name="Gargeya S."/>
            <person name="Fitzgerald M."/>
            <person name="Haas B."/>
            <person name="Abouelleil A."/>
            <person name="Allen A.W."/>
            <person name="Alvarado L."/>
            <person name="Arachchi H.M."/>
            <person name="Berlin A.M."/>
            <person name="Chapman S.B."/>
            <person name="Gainer-Dewar J."/>
            <person name="Goldberg J."/>
            <person name="Griggs A."/>
            <person name="Gujja S."/>
            <person name="Hansen M."/>
            <person name="Howarth C."/>
            <person name="Imamovic A."/>
            <person name="Ireland A."/>
            <person name="Larimer J."/>
            <person name="McCowan C."/>
            <person name="Murphy C."/>
            <person name="Pearson M."/>
            <person name="Poon T.W."/>
            <person name="Priest M."/>
            <person name="Roberts A."/>
            <person name="Saif S."/>
            <person name="Shea T."/>
            <person name="Sisk P."/>
            <person name="Sykes S."/>
            <person name="Wortman J."/>
            <person name="Nusbaum C."/>
            <person name="Birren B."/>
        </authorList>
    </citation>
    <scope>NUCLEOTIDE SEQUENCE [LARGE SCALE GENOMIC DNA]</scope>
    <source>
        <strain evidence="11 12">MS-1</strain>
    </source>
</reference>
<keyword evidence="12" id="KW-1185">Reference proteome</keyword>
<evidence type="ECO:0000313" key="12">
    <source>
        <dbReference type="Proteomes" id="UP000033035"/>
    </source>
</evidence>
<keyword evidence="5" id="KW-0479">Metal-binding</keyword>
<dbReference type="STRING" id="1203610.HMPREF1536_00388"/>
<dbReference type="GO" id="GO:0016779">
    <property type="term" value="F:nucleotidyltransferase activity"/>
    <property type="evidence" value="ECO:0007669"/>
    <property type="project" value="UniProtKB-KW"/>
</dbReference>
<keyword evidence="6" id="KW-0547">Nucleotide-binding</keyword>
<evidence type="ECO:0000256" key="8">
    <source>
        <dbReference type="ARBA" id="ARBA00022842"/>
    </source>
</evidence>
<evidence type="ECO:0000256" key="6">
    <source>
        <dbReference type="ARBA" id="ARBA00022741"/>
    </source>
</evidence>
<organism evidence="11 12">
    <name type="scientific">Parabacteroides gordonii MS-1 = DSM 23371</name>
    <dbReference type="NCBI Taxonomy" id="1203610"/>
    <lineage>
        <taxon>Bacteria</taxon>
        <taxon>Pseudomonadati</taxon>
        <taxon>Bacteroidota</taxon>
        <taxon>Bacteroidia</taxon>
        <taxon>Bacteroidales</taxon>
        <taxon>Tannerellaceae</taxon>
        <taxon>Parabacteroides</taxon>
    </lineage>
</organism>
<dbReference type="SUPFAM" id="SSF81301">
    <property type="entry name" value="Nucleotidyltransferase"/>
    <property type="match status" value="1"/>
</dbReference>
<dbReference type="InterPro" id="IPR052038">
    <property type="entry name" value="Type-VII_TA_antitoxin"/>
</dbReference>